<keyword evidence="2" id="KW-0472">Membrane</keyword>
<dbReference type="Pfam" id="PF12399">
    <property type="entry name" value="BCA_ABC_TP_C"/>
    <property type="match status" value="1"/>
</dbReference>
<reference evidence="6 7" key="1">
    <citation type="submission" date="2019-08" db="EMBL/GenBank/DDBJ databases">
        <title>Amphibian skin-associated Pigmentiphaga: genome sequence and occurrence across geography and hosts.</title>
        <authorList>
            <person name="Bletz M.C."/>
            <person name="Bunk B."/>
            <person name="Sproeer C."/>
            <person name="Biwer P."/>
            <person name="Reiter S."/>
            <person name="Rabemananjara F.C.E."/>
            <person name="Schulz S."/>
            <person name="Overmann J."/>
            <person name="Vences M."/>
        </authorList>
    </citation>
    <scope>NUCLEOTIDE SEQUENCE [LARGE SCALE GENOMIC DNA]</scope>
    <source>
        <strain evidence="6 7">Mada1488</strain>
    </source>
</reference>
<dbReference type="InterPro" id="IPR032823">
    <property type="entry name" value="BCA_ABC_TP_C"/>
</dbReference>
<dbReference type="InterPro" id="IPR027417">
    <property type="entry name" value="P-loop_NTPase"/>
</dbReference>
<evidence type="ECO:0000313" key="6">
    <source>
        <dbReference type="EMBL" id="QEI09129.1"/>
    </source>
</evidence>
<name>A0A5C0B2P3_9BURK</name>
<dbReference type="InterPro" id="IPR003593">
    <property type="entry name" value="AAA+_ATPase"/>
</dbReference>
<proteinExistence type="predicted"/>
<dbReference type="KEGG" id="pacr:FXN63_04925"/>
<evidence type="ECO:0000313" key="7">
    <source>
        <dbReference type="Proteomes" id="UP000325161"/>
    </source>
</evidence>
<dbReference type="InterPro" id="IPR003439">
    <property type="entry name" value="ABC_transporter-like_ATP-bd"/>
</dbReference>
<dbReference type="InterPro" id="IPR051120">
    <property type="entry name" value="ABC_AA/LPS_Transport"/>
</dbReference>
<dbReference type="GO" id="GO:0016887">
    <property type="term" value="F:ATP hydrolysis activity"/>
    <property type="evidence" value="ECO:0007669"/>
    <property type="project" value="InterPro"/>
</dbReference>
<dbReference type="PANTHER" id="PTHR45772">
    <property type="entry name" value="CONSERVED COMPONENT OF ABC TRANSPORTER FOR NATURAL AMINO ACIDS-RELATED"/>
    <property type="match status" value="1"/>
</dbReference>
<dbReference type="Pfam" id="PF00005">
    <property type="entry name" value="ABC_tran"/>
    <property type="match status" value="1"/>
</dbReference>
<dbReference type="Gene3D" id="3.40.50.300">
    <property type="entry name" value="P-loop containing nucleotide triphosphate hydrolases"/>
    <property type="match status" value="1"/>
</dbReference>
<protein>
    <submittedName>
        <fullName evidence="6">ABC transporter ATP-binding protein</fullName>
    </submittedName>
</protein>
<feature type="domain" description="ABC transporter" evidence="5">
    <location>
        <begin position="30"/>
        <end position="271"/>
    </location>
</feature>
<dbReference type="GO" id="GO:0005886">
    <property type="term" value="C:plasma membrane"/>
    <property type="evidence" value="ECO:0007669"/>
    <property type="project" value="TreeGrafter"/>
</dbReference>
<keyword evidence="2" id="KW-1003">Cell membrane</keyword>
<dbReference type="Proteomes" id="UP000325161">
    <property type="component" value="Chromosome"/>
</dbReference>
<accession>A0A5C0B2P3</accession>
<organism evidence="6 7">
    <name type="scientific">Pigmentiphaga aceris</name>
    <dbReference type="NCBI Taxonomy" id="1940612"/>
    <lineage>
        <taxon>Bacteria</taxon>
        <taxon>Pseudomonadati</taxon>
        <taxon>Pseudomonadota</taxon>
        <taxon>Betaproteobacteria</taxon>
        <taxon>Burkholderiales</taxon>
        <taxon>Alcaligenaceae</taxon>
        <taxon>Pigmentiphaga</taxon>
    </lineage>
</organism>
<dbReference type="EMBL" id="CP043046">
    <property type="protein sequence ID" value="QEI09129.1"/>
    <property type="molecule type" value="Genomic_DNA"/>
</dbReference>
<evidence type="ECO:0000256" key="2">
    <source>
        <dbReference type="ARBA" id="ARBA00022475"/>
    </source>
</evidence>
<dbReference type="PROSITE" id="PS50893">
    <property type="entry name" value="ABC_TRANSPORTER_2"/>
    <property type="match status" value="1"/>
</dbReference>
<gene>
    <name evidence="6" type="ORF">FXN63_04925</name>
</gene>
<dbReference type="SMART" id="SM00382">
    <property type="entry name" value="AAA"/>
    <property type="match status" value="1"/>
</dbReference>
<dbReference type="SUPFAM" id="SSF52540">
    <property type="entry name" value="P-loop containing nucleoside triphosphate hydrolases"/>
    <property type="match status" value="1"/>
</dbReference>
<dbReference type="AlphaFoldDB" id="A0A5C0B2P3"/>
<evidence type="ECO:0000256" key="4">
    <source>
        <dbReference type="ARBA" id="ARBA00022840"/>
    </source>
</evidence>
<dbReference type="OrthoDB" id="9781337at2"/>
<evidence type="ECO:0000259" key="5">
    <source>
        <dbReference type="PROSITE" id="PS50893"/>
    </source>
</evidence>
<dbReference type="CDD" id="cd03219">
    <property type="entry name" value="ABC_Mj1267_LivG_branched"/>
    <property type="match status" value="1"/>
</dbReference>
<keyword evidence="4 6" id="KW-0067">ATP-binding</keyword>
<dbReference type="GO" id="GO:0005524">
    <property type="term" value="F:ATP binding"/>
    <property type="evidence" value="ECO:0007669"/>
    <property type="project" value="UniProtKB-KW"/>
</dbReference>
<dbReference type="PANTHER" id="PTHR45772:SF9">
    <property type="entry name" value="CONSERVED COMPONENT OF ABC TRANSPORTER FOR NATURAL AMINO ACIDS"/>
    <property type="match status" value="1"/>
</dbReference>
<keyword evidence="1" id="KW-0813">Transport</keyword>
<evidence type="ECO:0000256" key="3">
    <source>
        <dbReference type="ARBA" id="ARBA00022741"/>
    </source>
</evidence>
<keyword evidence="3" id="KW-0547">Nucleotide-binding</keyword>
<evidence type="ECO:0000256" key="1">
    <source>
        <dbReference type="ARBA" id="ARBA00022448"/>
    </source>
</evidence>
<sequence>MPADASSGAASPNAACPIPTSADAQPHALLRITDIAKSFGASRVLESVSLDVRAGETLGLIGPNGAGKTTLFNIITGFLHADTGTVLFEGRDLGTMPSPARARLGLVRTFQKSLVFPTQSIRRNVAMAVRAQGSGAYRWWGGRAAHAQADATAQALIDGCALAGRGDELVADLSYGEQRIVDMLIALAQSPRVLLLDEPTAGLSTEEAAQLLALVRQHHAQTAVVLIAHDIDVVFRECDRIAVLDLGRLIAIDTPEVVRQHPGVRAAYLGALAEVQA</sequence>
<keyword evidence="7" id="KW-1185">Reference proteome</keyword>